<keyword evidence="3" id="KW-1185">Reference proteome</keyword>
<comment type="caution">
    <text evidence="2">The sequence shown here is derived from an EMBL/GenBank/DDBJ whole genome shotgun (WGS) entry which is preliminary data.</text>
</comment>
<feature type="chain" id="PRO_5047027971" evidence="1">
    <location>
        <begin position="21"/>
        <end position="83"/>
    </location>
</feature>
<protein>
    <submittedName>
        <fullName evidence="2">Uncharacterized protein</fullName>
    </submittedName>
</protein>
<proteinExistence type="predicted"/>
<dbReference type="EMBL" id="JBHRXV010000010">
    <property type="protein sequence ID" value="MFC3713269.1"/>
    <property type="molecule type" value="Genomic_DNA"/>
</dbReference>
<organism evidence="2 3">
    <name type="scientific">Sphingoaurantiacus capsulatus</name>
    <dbReference type="NCBI Taxonomy" id="1771310"/>
    <lineage>
        <taxon>Bacteria</taxon>
        <taxon>Pseudomonadati</taxon>
        <taxon>Pseudomonadota</taxon>
        <taxon>Alphaproteobacteria</taxon>
        <taxon>Sphingomonadales</taxon>
        <taxon>Sphingosinicellaceae</taxon>
        <taxon>Sphingoaurantiacus</taxon>
    </lineage>
</organism>
<evidence type="ECO:0000256" key="1">
    <source>
        <dbReference type="SAM" id="SignalP"/>
    </source>
</evidence>
<keyword evidence="1" id="KW-0732">Signal</keyword>
<evidence type="ECO:0000313" key="3">
    <source>
        <dbReference type="Proteomes" id="UP001595615"/>
    </source>
</evidence>
<name>A0ABV7XAY7_9SPHN</name>
<reference evidence="3" key="1">
    <citation type="journal article" date="2019" name="Int. J. Syst. Evol. Microbiol.">
        <title>The Global Catalogue of Microorganisms (GCM) 10K type strain sequencing project: providing services to taxonomists for standard genome sequencing and annotation.</title>
        <authorList>
            <consortium name="The Broad Institute Genomics Platform"/>
            <consortium name="The Broad Institute Genome Sequencing Center for Infectious Disease"/>
            <person name="Wu L."/>
            <person name="Ma J."/>
        </authorList>
    </citation>
    <scope>NUCLEOTIDE SEQUENCE [LARGE SCALE GENOMIC DNA]</scope>
    <source>
        <strain evidence="3">KCTC 42644</strain>
    </source>
</reference>
<evidence type="ECO:0000313" key="2">
    <source>
        <dbReference type="EMBL" id="MFC3713269.1"/>
    </source>
</evidence>
<accession>A0ABV7XAY7</accession>
<sequence length="83" mass="9041">MIRHALAAALALGAASPAIAQTKPPSPSGIDDNRLICRKIDETGSLVRKQKHCFTKAEWDRIAESQRRGTVRMIDELTSKQGG</sequence>
<gene>
    <name evidence="2" type="ORF">ACFOMD_11835</name>
</gene>
<dbReference type="Proteomes" id="UP001595615">
    <property type="component" value="Unassembled WGS sequence"/>
</dbReference>
<feature type="signal peptide" evidence="1">
    <location>
        <begin position="1"/>
        <end position="20"/>
    </location>
</feature>
<dbReference type="RefSeq" id="WP_380861587.1">
    <property type="nucleotide sequence ID" value="NZ_JBHRXV010000010.1"/>
</dbReference>